<organism evidence="2 3">
    <name type="scientific">Mobilicoccus caccae</name>
    <dbReference type="NCBI Taxonomy" id="1859295"/>
    <lineage>
        <taxon>Bacteria</taxon>
        <taxon>Bacillati</taxon>
        <taxon>Actinomycetota</taxon>
        <taxon>Actinomycetes</taxon>
        <taxon>Micrococcales</taxon>
        <taxon>Dermatophilaceae</taxon>
        <taxon>Mobilicoccus</taxon>
    </lineage>
</organism>
<dbReference type="CDD" id="cd06260">
    <property type="entry name" value="DUF820-like"/>
    <property type="match status" value="1"/>
</dbReference>
<dbReference type="EMBL" id="BSUO01000001">
    <property type="protein sequence ID" value="GMA38939.1"/>
    <property type="molecule type" value="Genomic_DNA"/>
</dbReference>
<dbReference type="PANTHER" id="PTHR34107:SF4">
    <property type="entry name" value="SLL1222 PROTEIN"/>
    <property type="match status" value="1"/>
</dbReference>
<protein>
    <recommendedName>
        <fullName evidence="1">Putative restriction endonuclease domain-containing protein</fullName>
    </recommendedName>
</protein>
<dbReference type="SUPFAM" id="SSF52980">
    <property type="entry name" value="Restriction endonuclease-like"/>
    <property type="match status" value="1"/>
</dbReference>
<evidence type="ECO:0000259" key="1">
    <source>
        <dbReference type="Pfam" id="PF05685"/>
    </source>
</evidence>
<keyword evidence="3" id="KW-1185">Reference proteome</keyword>
<gene>
    <name evidence="2" type="ORF">GCM10025883_09840</name>
</gene>
<dbReference type="InterPro" id="IPR011335">
    <property type="entry name" value="Restrct_endonuc-II-like"/>
</dbReference>
<dbReference type="Proteomes" id="UP001157126">
    <property type="component" value="Unassembled WGS sequence"/>
</dbReference>
<feature type="domain" description="Putative restriction endonuclease" evidence="1">
    <location>
        <begin position="16"/>
        <end position="179"/>
    </location>
</feature>
<dbReference type="Gene3D" id="3.90.1570.10">
    <property type="entry name" value="tt1808, chain A"/>
    <property type="match status" value="1"/>
</dbReference>
<dbReference type="InterPro" id="IPR008538">
    <property type="entry name" value="Uma2"/>
</dbReference>
<evidence type="ECO:0000313" key="2">
    <source>
        <dbReference type="EMBL" id="GMA38939.1"/>
    </source>
</evidence>
<dbReference type="InterPro" id="IPR012296">
    <property type="entry name" value="Nuclease_put_TT1808"/>
</dbReference>
<dbReference type="PANTHER" id="PTHR34107">
    <property type="entry name" value="SLL0198 PROTEIN-RELATED"/>
    <property type="match status" value="1"/>
</dbReference>
<comment type="caution">
    <text evidence="2">The sequence shown here is derived from an EMBL/GenBank/DDBJ whole genome shotgun (WGS) entry which is preliminary data.</text>
</comment>
<accession>A0ABQ6IQE4</accession>
<reference evidence="3" key="1">
    <citation type="journal article" date="2019" name="Int. J. Syst. Evol. Microbiol.">
        <title>The Global Catalogue of Microorganisms (GCM) 10K type strain sequencing project: providing services to taxonomists for standard genome sequencing and annotation.</title>
        <authorList>
            <consortium name="The Broad Institute Genomics Platform"/>
            <consortium name="The Broad Institute Genome Sequencing Center for Infectious Disease"/>
            <person name="Wu L."/>
            <person name="Ma J."/>
        </authorList>
    </citation>
    <scope>NUCLEOTIDE SEQUENCE [LARGE SCALE GENOMIC DNA]</scope>
    <source>
        <strain evidence="3">NBRC 113072</strain>
    </source>
</reference>
<sequence length="192" mass="20693">MGTMTTLPTRHTWTVDDLDTMPDDGNRYELLDGLLVVTPAPSRRHQRISMRLGSALHALCPAGLEVLAAPFDVRLAPDTSLQPDVLVASMDELTERGLPTAPLLAVEILSPSTRLYDLNLKKARYEEAGCASYWVVDPGTDATPPSITAWDLQDGLFVEVGAAEGEQTLSVSRPFPITLSPAGLVGDQARRG</sequence>
<evidence type="ECO:0000313" key="3">
    <source>
        <dbReference type="Proteomes" id="UP001157126"/>
    </source>
</evidence>
<proteinExistence type="predicted"/>
<name>A0ABQ6IQE4_9MICO</name>
<dbReference type="Pfam" id="PF05685">
    <property type="entry name" value="Uma2"/>
    <property type="match status" value="1"/>
</dbReference>